<protein>
    <submittedName>
        <fullName evidence="1">Uncharacterized protein</fullName>
    </submittedName>
</protein>
<accession>A0A0S4TYV4</accession>
<dbReference type="EMBL" id="LN899819">
    <property type="protein sequence ID" value="CUV15220.1"/>
    <property type="molecule type" value="Genomic_DNA"/>
</dbReference>
<organism evidence="1">
    <name type="scientific">Ralstonia solanacearum</name>
    <name type="common">Pseudomonas solanacearum</name>
    <dbReference type="NCBI Taxonomy" id="305"/>
    <lineage>
        <taxon>Bacteria</taxon>
        <taxon>Pseudomonadati</taxon>
        <taxon>Pseudomonadota</taxon>
        <taxon>Betaproteobacteria</taxon>
        <taxon>Burkholderiales</taxon>
        <taxon>Burkholderiaceae</taxon>
        <taxon>Ralstonia</taxon>
        <taxon>Ralstonia solanacearum species complex</taxon>
    </lineage>
</organism>
<dbReference type="AlphaFoldDB" id="A0A0S4TYV4"/>
<evidence type="ECO:0000313" key="1">
    <source>
        <dbReference type="EMBL" id="CUV15220.1"/>
    </source>
</evidence>
<sequence length="63" mass="6805">MPQAYTDVSVRIEGDDEIHATDPRGCAPLLGISTQQVTLKIKVAGISPCKMRGDTRTHANRSP</sequence>
<name>A0A0S4TYV4_RALSL</name>
<reference evidence="1" key="1">
    <citation type="submission" date="2015-10" db="EMBL/GenBank/DDBJ databases">
        <authorList>
            <person name="Gilbert D.G."/>
        </authorList>
    </citation>
    <scope>NUCLEOTIDE SEQUENCE</scope>
    <source>
        <strain evidence="1">Phyl III-seqv23</strain>
    </source>
</reference>
<proteinExistence type="predicted"/>
<gene>
    <name evidence="1" type="ORF">RUN39_v1_1180003</name>
</gene>